<keyword evidence="2" id="KW-1185">Reference proteome</keyword>
<gene>
    <name evidence="1" type="ORF">A6X21_13585</name>
</gene>
<protein>
    <recommendedName>
        <fullName evidence="3">Formylmethanofuran dehydrogenase subunit B</fullName>
    </recommendedName>
</protein>
<proteinExistence type="predicted"/>
<dbReference type="OrthoDB" id="240576at2"/>
<dbReference type="EMBL" id="LYDR01000158">
    <property type="protein sequence ID" value="ODA27912.1"/>
    <property type="molecule type" value="Genomic_DNA"/>
</dbReference>
<organism evidence="1 2">
    <name type="scientific">Planctopirus hydrillae</name>
    <dbReference type="NCBI Taxonomy" id="1841610"/>
    <lineage>
        <taxon>Bacteria</taxon>
        <taxon>Pseudomonadati</taxon>
        <taxon>Planctomycetota</taxon>
        <taxon>Planctomycetia</taxon>
        <taxon>Planctomycetales</taxon>
        <taxon>Planctomycetaceae</taxon>
        <taxon>Planctopirus</taxon>
    </lineage>
</organism>
<dbReference type="AlphaFoldDB" id="A0A1C3E3U1"/>
<accession>A0A1C3E3U1</accession>
<evidence type="ECO:0008006" key="3">
    <source>
        <dbReference type="Google" id="ProtNLM"/>
    </source>
</evidence>
<comment type="caution">
    <text evidence="1">The sequence shown here is derived from an EMBL/GenBank/DDBJ whole genome shotgun (WGS) entry which is preliminary data.</text>
</comment>
<reference evidence="1 2" key="1">
    <citation type="submission" date="2016-05" db="EMBL/GenBank/DDBJ databases">
        <title>Genomic and physiological characterization of Planctopirus sp. isolated from fresh water lake.</title>
        <authorList>
            <person name="Subhash Y."/>
            <person name="Ramana C."/>
        </authorList>
    </citation>
    <scope>NUCLEOTIDE SEQUENCE [LARGE SCALE GENOMIC DNA]</scope>
    <source>
        <strain evidence="1 2">JC280</strain>
    </source>
</reference>
<sequence length="427" mass="47045">MNDLSRTGQTENLLTCLGCNLLCDDLDLSSGVAALQSNLKQICPRGADWLIRSQEPIDIPEKSLKRQILEAITCLQAAHAPLWIVDDQQSLAASQSIMATAEKSRGILVLPASQIAEGAHRAASHVGQVVCSLGDVRSRADTIILWGCDPASSHPRLIERLGHHDHQETGSNRSFQWIFVGDVSPASIQQLTASGQTVRRFPWDKALTFSKLQHLRSMICRKNQQVATSFADASVAEFAELLSSTRYGCLFFGEAFCQPEMAALATESLQRLVIELNDGRAFHSQYLANHGDFGMGTVICTWQTGYTGAISFQQGQIDHDGNRFSVDRLLQESCADCLVLVGDHALDHLSQQTIGQMAEQPVIWFRSCSTECSFSQLVDLRVKRDGVDQRAVFHRLDQLTIPARAWNDSSLPDLAMVLDAIRNGLSR</sequence>
<evidence type="ECO:0000313" key="1">
    <source>
        <dbReference type="EMBL" id="ODA27912.1"/>
    </source>
</evidence>
<dbReference type="RefSeq" id="WP_068852819.1">
    <property type="nucleotide sequence ID" value="NZ_LYDR01000158.1"/>
</dbReference>
<evidence type="ECO:0000313" key="2">
    <source>
        <dbReference type="Proteomes" id="UP000094828"/>
    </source>
</evidence>
<dbReference type="STRING" id="1841610.A6X21_13585"/>
<name>A0A1C3E3U1_9PLAN</name>
<dbReference type="Proteomes" id="UP000094828">
    <property type="component" value="Unassembled WGS sequence"/>
</dbReference>